<feature type="transmembrane region" description="Helical" evidence="1">
    <location>
        <begin position="6"/>
        <end position="29"/>
    </location>
</feature>
<evidence type="ECO:0000256" key="1">
    <source>
        <dbReference type="SAM" id="Phobius"/>
    </source>
</evidence>
<keyword evidence="1" id="KW-0812">Transmembrane</keyword>
<proteinExistence type="predicted"/>
<evidence type="ECO:0000313" key="3">
    <source>
        <dbReference type="Proteomes" id="UP000533476"/>
    </source>
</evidence>
<name>A0A7Y0Q0X1_9FIRM</name>
<organism evidence="2 3">
    <name type="scientific">Sulfobacillus harzensis</name>
    <dbReference type="NCBI Taxonomy" id="2729629"/>
    <lineage>
        <taxon>Bacteria</taxon>
        <taxon>Bacillati</taxon>
        <taxon>Bacillota</taxon>
        <taxon>Clostridia</taxon>
        <taxon>Eubacteriales</taxon>
        <taxon>Clostridiales Family XVII. Incertae Sedis</taxon>
        <taxon>Sulfobacillus</taxon>
    </lineage>
</organism>
<evidence type="ECO:0000313" key="2">
    <source>
        <dbReference type="EMBL" id="NMP20852.1"/>
    </source>
</evidence>
<reference evidence="2 3" key="1">
    <citation type="submission" date="2020-04" db="EMBL/GenBank/DDBJ databases">
        <authorList>
            <person name="Zhang R."/>
            <person name="Schippers A."/>
        </authorList>
    </citation>
    <scope>NUCLEOTIDE SEQUENCE [LARGE SCALE GENOMIC DNA]</scope>
    <source>
        <strain evidence="2 3">DSM 109850</strain>
    </source>
</reference>
<sequence>MSRALIITYFALLVTAATGAFVFFGFALFGPPKPRKRGATVSMPRRTLPLNWVVLHIFFACVTLILFTFAVFDPAALAF</sequence>
<gene>
    <name evidence="2" type="ORF">HIJ39_00555</name>
</gene>
<dbReference type="AlphaFoldDB" id="A0A7Y0Q0X1"/>
<protein>
    <submittedName>
        <fullName evidence="2">Uncharacterized protein</fullName>
    </submittedName>
</protein>
<dbReference type="Proteomes" id="UP000533476">
    <property type="component" value="Unassembled WGS sequence"/>
</dbReference>
<accession>A0A7Y0Q0X1</accession>
<keyword evidence="3" id="KW-1185">Reference proteome</keyword>
<comment type="caution">
    <text evidence="2">The sequence shown here is derived from an EMBL/GenBank/DDBJ whole genome shotgun (WGS) entry which is preliminary data.</text>
</comment>
<keyword evidence="1" id="KW-0472">Membrane</keyword>
<keyword evidence="1" id="KW-1133">Transmembrane helix</keyword>
<feature type="transmembrane region" description="Helical" evidence="1">
    <location>
        <begin position="50"/>
        <end position="72"/>
    </location>
</feature>
<dbReference type="RefSeq" id="WP_169095604.1">
    <property type="nucleotide sequence ID" value="NZ_JABBVZ010000001.1"/>
</dbReference>
<dbReference type="EMBL" id="JABBVZ010000001">
    <property type="protein sequence ID" value="NMP20852.1"/>
    <property type="molecule type" value="Genomic_DNA"/>
</dbReference>